<dbReference type="Proteomes" id="UP000280696">
    <property type="component" value="Unassembled WGS sequence"/>
</dbReference>
<evidence type="ECO:0000313" key="3">
    <source>
        <dbReference type="Proteomes" id="UP000280696"/>
    </source>
</evidence>
<dbReference type="GO" id="GO:0008233">
    <property type="term" value="F:peptidase activity"/>
    <property type="evidence" value="ECO:0007669"/>
    <property type="project" value="InterPro"/>
</dbReference>
<accession>A0A3A9AT36</accession>
<evidence type="ECO:0008006" key="4">
    <source>
        <dbReference type="Google" id="ProtNLM"/>
    </source>
</evidence>
<keyword evidence="1" id="KW-0378">Hydrolase</keyword>
<evidence type="ECO:0000256" key="1">
    <source>
        <dbReference type="ARBA" id="ARBA00022801"/>
    </source>
</evidence>
<dbReference type="PRINTS" id="PR00793">
    <property type="entry name" value="PROAMNOPTASE"/>
</dbReference>
<dbReference type="Gene3D" id="3.40.50.1820">
    <property type="entry name" value="alpha/beta hydrolase"/>
    <property type="match status" value="1"/>
</dbReference>
<dbReference type="InterPro" id="IPR002410">
    <property type="entry name" value="Peptidase_S33"/>
</dbReference>
<evidence type="ECO:0000313" key="2">
    <source>
        <dbReference type="EMBL" id="RKI94214.1"/>
    </source>
</evidence>
<organism evidence="2 3">
    <name type="scientific">Parablautia intestinalis</name>
    <dbReference type="NCBI Taxonomy" id="2320100"/>
    <lineage>
        <taxon>Bacteria</taxon>
        <taxon>Bacillati</taxon>
        <taxon>Bacillota</taxon>
        <taxon>Clostridia</taxon>
        <taxon>Lachnospirales</taxon>
        <taxon>Lachnospiraceae</taxon>
        <taxon>Parablautia</taxon>
    </lineage>
</organism>
<dbReference type="SUPFAM" id="SSF53474">
    <property type="entry name" value="alpha/beta-Hydrolases"/>
    <property type="match status" value="1"/>
</dbReference>
<comment type="caution">
    <text evidence="2">The sequence shown here is derived from an EMBL/GenBank/DDBJ whole genome shotgun (WGS) entry which is preliminary data.</text>
</comment>
<reference evidence="2 3" key="1">
    <citation type="submission" date="2018-09" db="EMBL/GenBank/DDBJ databases">
        <title>Murine metabolic-syndrome-specific gut microbial biobank.</title>
        <authorList>
            <person name="Liu C."/>
        </authorList>
    </citation>
    <scope>NUCLEOTIDE SEQUENCE [LARGE SCALE GENOMIC DNA]</scope>
    <source>
        <strain evidence="2 3">0.1xD8-82</strain>
    </source>
</reference>
<dbReference type="OrthoDB" id="53505at2"/>
<name>A0A3A9AT36_9FIRM</name>
<dbReference type="RefSeq" id="WP_120465997.1">
    <property type="nucleotide sequence ID" value="NZ_RAYQ01000001.1"/>
</dbReference>
<sequence>MYIDVNGTKQWIHIYGEDIDNPVLLYLHGGPGPATSDIDYAFTRKWADVYTVVTWDQRNCGKSYEAKQKCIVLTRELFMTDERK</sequence>
<protein>
    <recommendedName>
        <fullName evidence="4">Prolyl aminopeptidase</fullName>
    </recommendedName>
</protein>
<dbReference type="AlphaFoldDB" id="A0A3A9AT36"/>
<gene>
    <name evidence="2" type="ORF">D7V94_01205</name>
</gene>
<dbReference type="EMBL" id="RAYQ01000001">
    <property type="protein sequence ID" value="RKI94214.1"/>
    <property type="molecule type" value="Genomic_DNA"/>
</dbReference>
<dbReference type="InterPro" id="IPR029058">
    <property type="entry name" value="AB_hydrolase_fold"/>
</dbReference>
<dbReference type="GO" id="GO:0006508">
    <property type="term" value="P:proteolysis"/>
    <property type="evidence" value="ECO:0007669"/>
    <property type="project" value="InterPro"/>
</dbReference>
<proteinExistence type="predicted"/>
<keyword evidence="3" id="KW-1185">Reference proteome</keyword>